<dbReference type="Proteomes" id="UP000005239">
    <property type="component" value="Unassembled WGS sequence"/>
</dbReference>
<accession>A0A8R1YSV7</accession>
<reference evidence="3" key="1">
    <citation type="journal article" date="2008" name="Nat. Genet.">
        <title>The Pristionchus pacificus genome provides a unique perspective on nematode lifestyle and parasitism.</title>
        <authorList>
            <person name="Dieterich C."/>
            <person name="Clifton S.W."/>
            <person name="Schuster L.N."/>
            <person name="Chinwalla A."/>
            <person name="Delehaunty K."/>
            <person name="Dinkelacker I."/>
            <person name="Fulton L."/>
            <person name="Fulton R."/>
            <person name="Godfrey J."/>
            <person name="Minx P."/>
            <person name="Mitreva M."/>
            <person name="Roeseler W."/>
            <person name="Tian H."/>
            <person name="Witte H."/>
            <person name="Yang S.P."/>
            <person name="Wilson R.K."/>
            <person name="Sommer R.J."/>
        </authorList>
    </citation>
    <scope>NUCLEOTIDE SEQUENCE [LARGE SCALE GENOMIC DNA]</scope>
    <source>
        <strain evidence="3">PS312</strain>
    </source>
</reference>
<gene>
    <name evidence="2" type="primary">WBGene00274749</name>
</gene>
<evidence type="ECO:0000313" key="3">
    <source>
        <dbReference type="Proteomes" id="UP000005239"/>
    </source>
</evidence>
<reference evidence="2" key="2">
    <citation type="submission" date="2022-06" db="UniProtKB">
        <authorList>
            <consortium name="EnsemblMetazoa"/>
        </authorList>
    </citation>
    <scope>IDENTIFICATION</scope>
    <source>
        <strain evidence="2">PS312</strain>
    </source>
</reference>
<keyword evidence="3" id="KW-1185">Reference proteome</keyword>
<dbReference type="EnsemblMetazoa" id="PPA36380.1">
    <property type="protein sequence ID" value="PPA36380.1"/>
    <property type="gene ID" value="WBGene00274749"/>
</dbReference>
<feature type="region of interest" description="Disordered" evidence="1">
    <location>
        <begin position="1"/>
        <end position="68"/>
    </location>
</feature>
<proteinExistence type="predicted"/>
<sequence>MMTSSAILRNTARQHEPRVMGRKSHCRGFKPYDDNYSTDVNKVKGPSDPMSMVAGIENPGAMSGELPK</sequence>
<evidence type="ECO:0000256" key="1">
    <source>
        <dbReference type="SAM" id="MobiDB-lite"/>
    </source>
</evidence>
<name>A0A2A6CW60_PRIPA</name>
<evidence type="ECO:0000313" key="2">
    <source>
        <dbReference type="EnsemblMetazoa" id="PPA36380.1"/>
    </source>
</evidence>
<accession>A0A2A6CW60</accession>
<organism evidence="2 3">
    <name type="scientific">Pristionchus pacificus</name>
    <name type="common">Parasitic nematode worm</name>
    <dbReference type="NCBI Taxonomy" id="54126"/>
    <lineage>
        <taxon>Eukaryota</taxon>
        <taxon>Metazoa</taxon>
        <taxon>Ecdysozoa</taxon>
        <taxon>Nematoda</taxon>
        <taxon>Chromadorea</taxon>
        <taxon>Rhabditida</taxon>
        <taxon>Rhabditina</taxon>
        <taxon>Diplogasteromorpha</taxon>
        <taxon>Diplogasteroidea</taxon>
        <taxon>Neodiplogasteridae</taxon>
        <taxon>Pristionchus</taxon>
    </lineage>
</organism>
<dbReference type="AlphaFoldDB" id="A0A2A6CW60"/>
<protein>
    <submittedName>
        <fullName evidence="2">Uncharacterized protein</fullName>
    </submittedName>
</protein>